<dbReference type="Proteomes" id="UP001449657">
    <property type="component" value="Chromosome"/>
</dbReference>
<accession>A0ABZ2YXZ1</accession>
<keyword evidence="1" id="KW-0732">Signal</keyword>
<reference evidence="2 3" key="1">
    <citation type="submission" date="2024-03" db="EMBL/GenBank/DDBJ databases">
        <title>Chitinophaga caseinilytica sp. nov., a casein hydrolysing bacterium isolated from forest soil.</title>
        <authorList>
            <person name="Lee D.S."/>
            <person name="Han D.M."/>
            <person name="Baek J.H."/>
            <person name="Choi D.G."/>
            <person name="Jeon J.H."/>
            <person name="Jeon C.O."/>
        </authorList>
    </citation>
    <scope>NUCLEOTIDE SEQUENCE [LARGE SCALE GENOMIC DNA]</scope>
    <source>
        <strain evidence="2 3">KACC 19118</strain>
    </source>
</reference>
<feature type="chain" id="PRO_5046174644" evidence="1">
    <location>
        <begin position="23"/>
        <end position="180"/>
    </location>
</feature>
<sequence>MIKFNFKHLSTACLLLAGVAAGCSGGAGLPKSRNKLPEPDFPGGQKQECSFASGNPAFASGFAEGMVDLSIDGTGASWLTVPLPDASYDSLAFSLAETYRPIAGPMINQWAGSNDNGIVLDLRAGDQATQRADFSVKTPVRSISVVLLWDRSSAFRASAYLRTLQTVPGIKAVSGAACFQ</sequence>
<evidence type="ECO:0000313" key="2">
    <source>
        <dbReference type="EMBL" id="WZN44545.1"/>
    </source>
</evidence>
<evidence type="ECO:0000256" key="1">
    <source>
        <dbReference type="SAM" id="SignalP"/>
    </source>
</evidence>
<gene>
    <name evidence="2" type="ORF">WJU22_16750</name>
</gene>
<proteinExistence type="predicted"/>
<evidence type="ECO:0000313" key="3">
    <source>
        <dbReference type="Proteomes" id="UP001449657"/>
    </source>
</evidence>
<dbReference type="EMBL" id="CP150096">
    <property type="protein sequence ID" value="WZN44545.1"/>
    <property type="molecule type" value="Genomic_DNA"/>
</dbReference>
<keyword evidence="3" id="KW-1185">Reference proteome</keyword>
<protein>
    <submittedName>
        <fullName evidence="2">Uncharacterized protein</fullName>
    </submittedName>
</protein>
<dbReference type="PROSITE" id="PS51257">
    <property type="entry name" value="PROKAR_LIPOPROTEIN"/>
    <property type="match status" value="1"/>
</dbReference>
<dbReference type="RefSeq" id="WP_341839325.1">
    <property type="nucleotide sequence ID" value="NZ_CP149792.1"/>
</dbReference>
<name>A0ABZ2YXZ1_9BACT</name>
<organism evidence="2 3">
    <name type="scientific">Chitinophaga caseinilytica</name>
    <dbReference type="NCBI Taxonomy" id="2267521"/>
    <lineage>
        <taxon>Bacteria</taxon>
        <taxon>Pseudomonadati</taxon>
        <taxon>Bacteroidota</taxon>
        <taxon>Chitinophagia</taxon>
        <taxon>Chitinophagales</taxon>
        <taxon>Chitinophagaceae</taxon>
        <taxon>Chitinophaga</taxon>
    </lineage>
</organism>
<feature type="signal peptide" evidence="1">
    <location>
        <begin position="1"/>
        <end position="22"/>
    </location>
</feature>